<accession>B0DRI3</accession>
<protein>
    <submittedName>
        <fullName evidence="1">Predicted protein</fullName>
    </submittedName>
</protein>
<keyword evidence="2" id="KW-1185">Reference proteome</keyword>
<sequence>MEMSRLARDVGKRWMSPTLHEWLSHPVTTLDGQRILRKTLDLCAVYPGDIQIDDAKISPPKPFSLRLDYFRLSNITIDEATGHVTGLIDFEGTTIAPLWECALLPRWLQRYDDSEGTYEGGDEVTKQALRAVFMDKVGEWNVLYELGKPFRQLSDRLCFRVGVWASEDMESWFEERLTWAKDHPGIGYTELP</sequence>
<dbReference type="GeneID" id="6082135"/>
<name>B0DRI3_LACBS</name>
<dbReference type="AlphaFoldDB" id="B0DRI3"/>
<dbReference type="HOGENOM" id="CLU_1415400_0_0_1"/>
<organism evidence="2">
    <name type="scientific">Laccaria bicolor (strain S238N-H82 / ATCC MYA-4686)</name>
    <name type="common">Bicoloured deceiver</name>
    <name type="synonym">Laccaria laccata var. bicolor</name>
    <dbReference type="NCBI Taxonomy" id="486041"/>
    <lineage>
        <taxon>Eukaryota</taxon>
        <taxon>Fungi</taxon>
        <taxon>Dikarya</taxon>
        <taxon>Basidiomycota</taxon>
        <taxon>Agaricomycotina</taxon>
        <taxon>Agaricomycetes</taxon>
        <taxon>Agaricomycetidae</taxon>
        <taxon>Agaricales</taxon>
        <taxon>Agaricineae</taxon>
        <taxon>Hydnangiaceae</taxon>
        <taxon>Laccaria</taxon>
    </lineage>
</organism>
<dbReference type="RefSeq" id="XP_001886498.1">
    <property type="nucleotide sequence ID" value="XM_001886463.1"/>
</dbReference>
<dbReference type="STRING" id="486041.B0DRI3"/>
<gene>
    <name evidence="1" type="ORF">LACBIDRAFT_332083</name>
</gene>
<proteinExistence type="predicted"/>
<dbReference type="EMBL" id="DS547128">
    <property type="protein sequence ID" value="EDR02788.1"/>
    <property type="molecule type" value="Genomic_DNA"/>
</dbReference>
<dbReference type="Proteomes" id="UP000001194">
    <property type="component" value="Unassembled WGS sequence"/>
</dbReference>
<dbReference type="InParanoid" id="B0DRI3"/>
<dbReference type="OrthoDB" id="10003767at2759"/>
<dbReference type="KEGG" id="lbc:LACBIDRAFT_332083"/>
<evidence type="ECO:0000313" key="1">
    <source>
        <dbReference type="EMBL" id="EDR02788.1"/>
    </source>
</evidence>
<evidence type="ECO:0000313" key="2">
    <source>
        <dbReference type="Proteomes" id="UP000001194"/>
    </source>
</evidence>
<reference evidence="1 2" key="1">
    <citation type="journal article" date="2008" name="Nature">
        <title>The genome of Laccaria bicolor provides insights into mycorrhizal symbiosis.</title>
        <authorList>
            <person name="Martin F."/>
            <person name="Aerts A."/>
            <person name="Ahren D."/>
            <person name="Brun A."/>
            <person name="Danchin E.G.J."/>
            <person name="Duchaussoy F."/>
            <person name="Gibon J."/>
            <person name="Kohler A."/>
            <person name="Lindquist E."/>
            <person name="Pereda V."/>
            <person name="Salamov A."/>
            <person name="Shapiro H.J."/>
            <person name="Wuyts J."/>
            <person name="Blaudez D."/>
            <person name="Buee M."/>
            <person name="Brokstein P."/>
            <person name="Canbaeck B."/>
            <person name="Cohen D."/>
            <person name="Courty P.E."/>
            <person name="Coutinho P.M."/>
            <person name="Delaruelle C."/>
            <person name="Detter J.C."/>
            <person name="Deveau A."/>
            <person name="DiFazio S."/>
            <person name="Duplessis S."/>
            <person name="Fraissinet-Tachet L."/>
            <person name="Lucic E."/>
            <person name="Frey-Klett P."/>
            <person name="Fourrey C."/>
            <person name="Feussner I."/>
            <person name="Gay G."/>
            <person name="Grimwood J."/>
            <person name="Hoegger P.J."/>
            <person name="Jain P."/>
            <person name="Kilaru S."/>
            <person name="Labbe J."/>
            <person name="Lin Y.C."/>
            <person name="Legue V."/>
            <person name="Le Tacon F."/>
            <person name="Marmeisse R."/>
            <person name="Melayah D."/>
            <person name="Montanini B."/>
            <person name="Muratet M."/>
            <person name="Nehls U."/>
            <person name="Niculita-Hirzel H."/>
            <person name="Oudot-Le Secq M.P."/>
            <person name="Peter M."/>
            <person name="Quesneville H."/>
            <person name="Rajashekar B."/>
            <person name="Reich M."/>
            <person name="Rouhier N."/>
            <person name="Schmutz J."/>
            <person name="Yin T."/>
            <person name="Chalot M."/>
            <person name="Henrissat B."/>
            <person name="Kuees U."/>
            <person name="Lucas S."/>
            <person name="Van de Peer Y."/>
            <person name="Podila G.K."/>
            <person name="Polle A."/>
            <person name="Pukkila P.J."/>
            <person name="Richardson P.M."/>
            <person name="Rouze P."/>
            <person name="Sanders I.R."/>
            <person name="Stajich J.E."/>
            <person name="Tunlid A."/>
            <person name="Tuskan G."/>
            <person name="Grigoriev I.V."/>
        </authorList>
    </citation>
    <scope>NUCLEOTIDE SEQUENCE [LARGE SCALE GENOMIC DNA]</scope>
    <source>
        <strain evidence="2">S238N-H82 / ATCC MYA-4686</strain>
    </source>
</reference>